<accession>A0A0E9WR46</accession>
<reference evidence="1" key="1">
    <citation type="submission" date="2014-11" db="EMBL/GenBank/DDBJ databases">
        <authorList>
            <person name="Amaro Gonzalez C."/>
        </authorList>
    </citation>
    <scope>NUCLEOTIDE SEQUENCE</scope>
</reference>
<sequence length="63" mass="7309">MHIFHQKRNRTGASPVKSHMQTLVHVNIRHYKHLIIWISSVNKIVQGHMGGQSKPDWLTCGHM</sequence>
<evidence type="ECO:0000313" key="1">
    <source>
        <dbReference type="EMBL" id="JAH92050.1"/>
    </source>
</evidence>
<dbReference type="AlphaFoldDB" id="A0A0E9WR46"/>
<protein>
    <submittedName>
        <fullName evidence="1">Uncharacterized protein</fullName>
    </submittedName>
</protein>
<reference evidence="1" key="2">
    <citation type="journal article" date="2015" name="Fish Shellfish Immunol.">
        <title>Early steps in the European eel (Anguilla anguilla)-Vibrio vulnificus interaction in the gills: Role of the RtxA13 toxin.</title>
        <authorList>
            <person name="Callol A."/>
            <person name="Pajuelo D."/>
            <person name="Ebbesson L."/>
            <person name="Teles M."/>
            <person name="MacKenzie S."/>
            <person name="Amaro C."/>
        </authorList>
    </citation>
    <scope>NUCLEOTIDE SEQUENCE</scope>
</reference>
<proteinExistence type="predicted"/>
<organism evidence="1">
    <name type="scientific">Anguilla anguilla</name>
    <name type="common">European freshwater eel</name>
    <name type="synonym">Muraena anguilla</name>
    <dbReference type="NCBI Taxonomy" id="7936"/>
    <lineage>
        <taxon>Eukaryota</taxon>
        <taxon>Metazoa</taxon>
        <taxon>Chordata</taxon>
        <taxon>Craniata</taxon>
        <taxon>Vertebrata</taxon>
        <taxon>Euteleostomi</taxon>
        <taxon>Actinopterygii</taxon>
        <taxon>Neopterygii</taxon>
        <taxon>Teleostei</taxon>
        <taxon>Anguilliformes</taxon>
        <taxon>Anguillidae</taxon>
        <taxon>Anguilla</taxon>
    </lineage>
</organism>
<name>A0A0E9WR46_ANGAN</name>
<dbReference type="EMBL" id="GBXM01016527">
    <property type="protein sequence ID" value="JAH92050.1"/>
    <property type="molecule type" value="Transcribed_RNA"/>
</dbReference>